<evidence type="ECO:0000313" key="9">
    <source>
        <dbReference type="Proteomes" id="UP001219934"/>
    </source>
</evidence>
<dbReference type="InterPro" id="IPR012337">
    <property type="entry name" value="RNaseH-like_sf"/>
</dbReference>
<evidence type="ECO:0000256" key="5">
    <source>
        <dbReference type="ARBA" id="ARBA00023242"/>
    </source>
</evidence>
<keyword evidence="5" id="KW-0539">Nucleus</keyword>
<keyword evidence="2" id="KW-0479">Metal-binding</keyword>
<evidence type="ECO:0008006" key="10">
    <source>
        <dbReference type="Google" id="ProtNLM"/>
    </source>
</evidence>
<keyword evidence="4" id="KW-0862">Zinc</keyword>
<name>A0AAD6FJW8_9TELE</name>
<reference evidence="8" key="1">
    <citation type="submission" date="2022-11" db="EMBL/GenBank/DDBJ databases">
        <title>Chromosome-level genome of Pogonophryne albipinna.</title>
        <authorList>
            <person name="Jo E."/>
        </authorList>
    </citation>
    <scope>NUCLEOTIDE SEQUENCE</scope>
    <source>
        <strain evidence="8">SGF0006</strain>
        <tissue evidence="8">Muscle</tissue>
    </source>
</reference>
<evidence type="ECO:0000256" key="4">
    <source>
        <dbReference type="ARBA" id="ARBA00022833"/>
    </source>
</evidence>
<proteinExistence type="predicted"/>
<organism evidence="8 9">
    <name type="scientific">Pogonophryne albipinna</name>
    <dbReference type="NCBI Taxonomy" id="1090488"/>
    <lineage>
        <taxon>Eukaryota</taxon>
        <taxon>Metazoa</taxon>
        <taxon>Chordata</taxon>
        <taxon>Craniata</taxon>
        <taxon>Vertebrata</taxon>
        <taxon>Euteleostomi</taxon>
        <taxon>Actinopterygii</taxon>
        <taxon>Neopterygii</taxon>
        <taxon>Teleostei</taxon>
        <taxon>Neoteleostei</taxon>
        <taxon>Acanthomorphata</taxon>
        <taxon>Eupercaria</taxon>
        <taxon>Perciformes</taxon>
        <taxon>Notothenioidei</taxon>
        <taxon>Pogonophryne</taxon>
    </lineage>
</organism>
<dbReference type="PANTHER" id="PTHR46481">
    <property type="entry name" value="ZINC FINGER BED DOMAIN-CONTAINING PROTEIN 4"/>
    <property type="match status" value="1"/>
</dbReference>
<evidence type="ECO:0000256" key="1">
    <source>
        <dbReference type="ARBA" id="ARBA00004123"/>
    </source>
</evidence>
<keyword evidence="3" id="KW-0863">Zinc-finger</keyword>
<keyword evidence="9" id="KW-1185">Reference proteome</keyword>
<dbReference type="GO" id="GO:0005634">
    <property type="term" value="C:nucleus"/>
    <property type="evidence" value="ECO:0007669"/>
    <property type="project" value="UniProtKB-SubCell"/>
</dbReference>
<accession>A0AAD6FJW8</accession>
<comment type="caution">
    <text evidence="8">The sequence shown here is derived from an EMBL/GenBank/DDBJ whole genome shotgun (WGS) entry which is preliminary data.</text>
</comment>
<dbReference type="EMBL" id="JAPTMU010000011">
    <property type="protein sequence ID" value="KAJ4936139.1"/>
    <property type="molecule type" value="Genomic_DNA"/>
</dbReference>
<dbReference type="PANTHER" id="PTHR46481:SF10">
    <property type="entry name" value="ZINC FINGER BED DOMAIN-CONTAINING PROTEIN 39"/>
    <property type="match status" value="1"/>
</dbReference>
<gene>
    <name evidence="7" type="ORF">JOQ06_010436</name>
    <name evidence="8" type="ORF">JOQ06_017663</name>
</gene>
<dbReference type="InterPro" id="IPR052035">
    <property type="entry name" value="ZnF_BED_domain_contain"/>
</dbReference>
<dbReference type="Proteomes" id="UP001219934">
    <property type="component" value="Unassembled WGS sequence"/>
</dbReference>
<protein>
    <recommendedName>
        <fullName evidence="10">Zinc finger BED domain-containing protein 4</fullName>
    </recommendedName>
</protein>
<comment type="subcellular location">
    <subcellularLocation>
        <location evidence="1">Nucleus</location>
    </subcellularLocation>
</comment>
<dbReference type="SUPFAM" id="SSF53098">
    <property type="entry name" value="Ribonuclease H-like"/>
    <property type="match status" value="1"/>
</dbReference>
<sequence length="116" mass="12877">MLNSLGIDKPRVHVILRDNARNMVKAMDDLEVTSVGCVAHTLQLAVHEGLLSQRSVIDALATTRKIVGHFKHSPLAYSRLEDIQKDLKMDVKRLQQDVQPASHTDSQPVDPDGEDS</sequence>
<evidence type="ECO:0000313" key="7">
    <source>
        <dbReference type="EMBL" id="KAJ4932001.1"/>
    </source>
</evidence>
<evidence type="ECO:0000256" key="6">
    <source>
        <dbReference type="SAM" id="MobiDB-lite"/>
    </source>
</evidence>
<dbReference type="EMBL" id="JAPTMU010000014">
    <property type="protein sequence ID" value="KAJ4932001.1"/>
    <property type="molecule type" value="Genomic_DNA"/>
</dbReference>
<dbReference type="AlphaFoldDB" id="A0AAD6FJW8"/>
<evidence type="ECO:0000313" key="8">
    <source>
        <dbReference type="EMBL" id="KAJ4936139.1"/>
    </source>
</evidence>
<evidence type="ECO:0000256" key="2">
    <source>
        <dbReference type="ARBA" id="ARBA00022723"/>
    </source>
</evidence>
<feature type="compositionally biased region" description="Polar residues" evidence="6">
    <location>
        <begin position="96"/>
        <end position="107"/>
    </location>
</feature>
<evidence type="ECO:0000256" key="3">
    <source>
        <dbReference type="ARBA" id="ARBA00022771"/>
    </source>
</evidence>
<dbReference type="GO" id="GO:0008270">
    <property type="term" value="F:zinc ion binding"/>
    <property type="evidence" value="ECO:0007669"/>
    <property type="project" value="UniProtKB-KW"/>
</dbReference>
<feature type="region of interest" description="Disordered" evidence="6">
    <location>
        <begin position="93"/>
        <end position="116"/>
    </location>
</feature>